<protein>
    <submittedName>
        <fullName evidence="2">Uncharacterized protein</fullName>
    </submittedName>
</protein>
<name>A0A379QZJ0_SALER</name>
<gene>
    <name evidence="2" type="ORF">NCTC10718_02350</name>
</gene>
<feature type="region of interest" description="Disordered" evidence="1">
    <location>
        <begin position="15"/>
        <end position="64"/>
    </location>
</feature>
<sequence>MNLLTWPERLISRLTGENEEEKTMTEPTQTADIATASDTAAVADTPETAVRTADSGLSGNDTTATDDLEKHVKSLLLDKTVQPAQSVSLLKVDFEVLRGILAAIGYDIPRDKFESAVFLATSDTKAHG</sequence>
<evidence type="ECO:0000256" key="1">
    <source>
        <dbReference type="SAM" id="MobiDB-lite"/>
    </source>
</evidence>
<accession>A0A379QZJ0</accession>
<dbReference type="EMBL" id="UGWQ01000001">
    <property type="protein sequence ID" value="SUF69563.1"/>
    <property type="molecule type" value="Genomic_DNA"/>
</dbReference>
<proteinExistence type="predicted"/>
<feature type="compositionally biased region" description="Polar residues" evidence="1">
    <location>
        <begin position="55"/>
        <end position="64"/>
    </location>
</feature>
<evidence type="ECO:0000313" key="2">
    <source>
        <dbReference type="EMBL" id="SUF69563.1"/>
    </source>
</evidence>
<feature type="compositionally biased region" description="Low complexity" evidence="1">
    <location>
        <begin position="28"/>
        <end position="45"/>
    </location>
</feature>
<dbReference type="AlphaFoldDB" id="A0A379QZJ0"/>
<dbReference type="Proteomes" id="UP000254332">
    <property type="component" value="Unassembled WGS sequence"/>
</dbReference>
<evidence type="ECO:0000313" key="3">
    <source>
        <dbReference type="Proteomes" id="UP000254332"/>
    </source>
</evidence>
<organism evidence="2 3">
    <name type="scientific">Salmonella enterica</name>
    <name type="common">Salmonella choleraesuis</name>
    <dbReference type="NCBI Taxonomy" id="28901"/>
    <lineage>
        <taxon>Bacteria</taxon>
        <taxon>Pseudomonadati</taxon>
        <taxon>Pseudomonadota</taxon>
        <taxon>Gammaproteobacteria</taxon>
        <taxon>Enterobacterales</taxon>
        <taxon>Enterobacteriaceae</taxon>
        <taxon>Salmonella</taxon>
    </lineage>
</organism>
<reference evidence="2 3" key="1">
    <citation type="submission" date="2018-06" db="EMBL/GenBank/DDBJ databases">
        <authorList>
            <consortium name="Pathogen Informatics"/>
            <person name="Doyle S."/>
        </authorList>
    </citation>
    <scope>NUCLEOTIDE SEQUENCE [LARGE SCALE GENOMIC DNA]</scope>
    <source>
        <strain evidence="2 3">NCTC10718</strain>
    </source>
</reference>